<keyword evidence="3 6" id="KW-0812">Transmembrane</keyword>
<dbReference type="EMBL" id="JBEYRS010000003">
    <property type="protein sequence ID" value="MEW2362443.1"/>
    <property type="molecule type" value="Genomic_DNA"/>
</dbReference>
<feature type="transmembrane region" description="Helical" evidence="6">
    <location>
        <begin position="71"/>
        <end position="90"/>
    </location>
</feature>
<comment type="caution">
    <text evidence="7">The sequence shown here is derived from an EMBL/GenBank/DDBJ whole genome shotgun (WGS) entry which is preliminary data.</text>
</comment>
<dbReference type="PANTHER" id="PTHR30086:SF20">
    <property type="entry name" value="ARGININE EXPORTER PROTEIN ARGO-RELATED"/>
    <property type="match status" value="1"/>
</dbReference>
<evidence type="ECO:0000313" key="8">
    <source>
        <dbReference type="Proteomes" id="UP001553843"/>
    </source>
</evidence>
<feature type="transmembrane region" description="Helical" evidence="6">
    <location>
        <begin position="6"/>
        <end position="29"/>
    </location>
</feature>
<sequence length="213" mass="21960">MLDLTLLPAYLAAVAIITVAPGPDAAYIMAVALERGPRAGLVSATGVALGMVVHVTAAALGLAVLLRSTPAALIGVELVGGLYLGWLAVSTIRSARKPPTKAPEAPPERRVLRQAALTNLLNPKTVLFFAAFLPRFTSPGHGPLWLQLLALGLIFLVMGFLWDSTIGLCAGRLGQGLARGHRTAVTVNVVAGVTFATLAAFLLQDALTAAVAA</sequence>
<feature type="transmembrane region" description="Helical" evidence="6">
    <location>
        <begin position="183"/>
        <end position="203"/>
    </location>
</feature>
<keyword evidence="5 6" id="KW-0472">Membrane</keyword>
<protein>
    <submittedName>
        <fullName evidence="7">LysE family translocator</fullName>
    </submittedName>
</protein>
<evidence type="ECO:0000256" key="6">
    <source>
        <dbReference type="SAM" id="Phobius"/>
    </source>
</evidence>
<evidence type="ECO:0000313" key="7">
    <source>
        <dbReference type="EMBL" id="MEW2362443.1"/>
    </source>
</evidence>
<proteinExistence type="predicted"/>
<comment type="subcellular location">
    <subcellularLocation>
        <location evidence="1">Cell membrane</location>
        <topology evidence="1">Multi-pass membrane protein</topology>
    </subcellularLocation>
</comment>
<evidence type="ECO:0000256" key="1">
    <source>
        <dbReference type="ARBA" id="ARBA00004651"/>
    </source>
</evidence>
<reference evidence="7 8" key="1">
    <citation type="submission" date="2024-06" db="EMBL/GenBank/DDBJ databases">
        <title>The Natural Products Discovery Center: Release of the First 8490 Sequenced Strains for Exploring Actinobacteria Biosynthetic Diversity.</title>
        <authorList>
            <person name="Kalkreuter E."/>
            <person name="Kautsar S.A."/>
            <person name="Yang D."/>
            <person name="Bader C.D."/>
            <person name="Teijaro C.N."/>
            <person name="Fluegel L."/>
            <person name="Davis C.M."/>
            <person name="Simpson J.R."/>
            <person name="Lauterbach L."/>
            <person name="Steele A.D."/>
            <person name="Gui C."/>
            <person name="Meng S."/>
            <person name="Li G."/>
            <person name="Viehrig K."/>
            <person name="Ye F."/>
            <person name="Su P."/>
            <person name="Kiefer A.F."/>
            <person name="Nichols A."/>
            <person name="Cepeda A.J."/>
            <person name="Yan W."/>
            <person name="Fan B."/>
            <person name="Jiang Y."/>
            <person name="Adhikari A."/>
            <person name="Zheng C.-J."/>
            <person name="Schuster L."/>
            <person name="Cowan T.M."/>
            <person name="Smanski M.J."/>
            <person name="Chevrette M.G."/>
            <person name="De Carvalho L.P.S."/>
            <person name="Shen B."/>
        </authorList>
    </citation>
    <scope>NUCLEOTIDE SEQUENCE [LARGE SCALE GENOMIC DNA]</scope>
    <source>
        <strain evidence="7 8">NPDC047833</strain>
    </source>
</reference>
<keyword evidence="2" id="KW-1003">Cell membrane</keyword>
<dbReference type="Proteomes" id="UP001553843">
    <property type="component" value="Unassembled WGS sequence"/>
</dbReference>
<keyword evidence="4 6" id="KW-1133">Transmembrane helix</keyword>
<organism evidence="7 8">
    <name type="scientific">Streptomyces huasconensis</name>
    <dbReference type="NCBI Taxonomy" id="1854574"/>
    <lineage>
        <taxon>Bacteria</taxon>
        <taxon>Bacillati</taxon>
        <taxon>Actinomycetota</taxon>
        <taxon>Actinomycetes</taxon>
        <taxon>Kitasatosporales</taxon>
        <taxon>Streptomycetaceae</taxon>
        <taxon>Streptomyces</taxon>
    </lineage>
</organism>
<dbReference type="PANTHER" id="PTHR30086">
    <property type="entry name" value="ARGININE EXPORTER PROTEIN ARGO"/>
    <property type="match status" value="1"/>
</dbReference>
<evidence type="ECO:0000256" key="4">
    <source>
        <dbReference type="ARBA" id="ARBA00022989"/>
    </source>
</evidence>
<evidence type="ECO:0000256" key="2">
    <source>
        <dbReference type="ARBA" id="ARBA00022475"/>
    </source>
</evidence>
<gene>
    <name evidence="7" type="ORF">AB0887_10840</name>
</gene>
<evidence type="ECO:0000256" key="5">
    <source>
        <dbReference type="ARBA" id="ARBA00023136"/>
    </source>
</evidence>
<dbReference type="RefSeq" id="WP_359770650.1">
    <property type="nucleotide sequence ID" value="NZ_JBEYRR010000001.1"/>
</dbReference>
<dbReference type="InterPro" id="IPR001123">
    <property type="entry name" value="LeuE-type"/>
</dbReference>
<feature type="transmembrane region" description="Helical" evidence="6">
    <location>
        <begin position="41"/>
        <end position="65"/>
    </location>
</feature>
<name>A0ABV3LSL7_9ACTN</name>
<dbReference type="PIRSF" id="PIRSF006324">
    <property type="entry name" value="LeuE"/>
    <property type="match status" value="1"/>
</dbReference>
<evidence type="ECO:0000256" key="3">
    <source>
        <dbReference type="ARBA" id="ARBA00022692"/>
    </source>
</evidence>
<accession>A0ABV3LSL7</accession>
<keyword evidence="8" id="KW-1185">Reference proteome</keyword>
<feature type="transmembrane region" description="Helical" evidence="6">
    <location>
        <begin position="144"/>
        <end position="162"/>
    </location>
</feature>
<dbReference type="Pfam" id="PF01810">
    <property type="entry name" value="LysE"/>
    <property type="match status" value="1"/>
</dbReference>